<dbReference type="Gene3D" id="1.25.40.20">
    <property type="entry name" value="Ankyrin repeat-containing domain"/>
    <property type="match status" value="1"/>
</dbReference>
<dbReference type="PROSITE" id="PS50088">
    <property type="entry name" value="ANK_REPEAT"/>
    <property type="match status" value="1"/>
</dbReference>
<dbReference type="Proteomes" id="UP000241587">
    <property type="component" value="Unassembled WGS sequence"/>
</dbReference>
<accession>A0A2T4H531</accession>
<gene>
    <name evidence="2" type="ORF">FCULG_00011502</name>
</gene>
<feature type="repeat" description="ANK" evidence="1">
    <location>
        <begin position="479"/>
        <end position="511"/>
    </location>
</feature>
<protein>
    <submittedName>
        <fullName evidence="2">Uncharacterized protein</fullName>
    </submittedName>
</protein>
<evidence type="ECO:0000313" key="3">
    <source>
        <dbReference type="Proteomes" id="UP000241587"/>
    </source>
</evidence>
<comment type="caution">
    <text evidence="2">The sequence shown here is derived from an EMBL/GenBank/DDBJ whole genome shotgun (WGS) entry which is preliminary data.</text>
</comment>
<organism evidence="2 3">
    <name type="scientific">Fusarium culmorum</name>
    <dbReference type="NCBI Taxonomy" id="5516"/>
    <lineage>
        <taxon>Eukaryota</taxon>
        <taxon>Fungi</taxon>
        <taxon>Dikarya</taxon>
        <taxon>Ascomycota</taxon>
        <taxon>Pezizomycotina</taxon>
        <taxon>Sordariomycetes</taxon>
        <taxon>Hypocreomycetidae</taxon>
        <taxon>Hypocreales</taxon>
        <taxon>Nectriaceae</taxon>
        <taxon>Fusarium</taxon>
    </lineage>
</organism>
<dbReference type="PROSITE" id="PS50297">
    <property type="entry name" value="ANK_REP_REGION"/>
    <property type="match status" value="1"/>
</dbReference>
<keyword evidence="3" id="KW-1185">Reference proteome</keyword>
<evidence type="ECO:0000256" key="1">
    <source>
        <dbReference type="PROSITE-ProRule" id="PRU00023"/>
    </source>
</evidence>
<dbReference type="InterPro" id="IPR002110">
    <property type="entry name" value="Ankyrin_rpt"/>
</dbReference>
<dbReference type="SUPFAM" id="SSF48403">
    <property type="entry name" value="Ankyrin repeat"/>
    <property type="match status" value="1"/>
</dbReference>
<reference evidence="2 3" key="1">
    <citation type="submission" date="2018-02" db="EMBL/GenBank/DDBJ databases">
        <title>Fusarium culmorum secondary metabolites in fungal-bacterial-plant interactions.</title>
        <authorList>
            <person name="Schmidt R."/>
        </authorList>
    </citation>
    <scope>NUCLEOTIDE SEQUENCE [LARGE SCALE GENOMIC DNA]</scope>
    <source>
        <strain evidence="2 3">PV</strain>
    </source>
</reference>
<evidence type="ECO:0000313" key="2">
    <source>
        <dbReference type="EMBL" id="PTD10835.1"/>
    </source>
</evidence>
<dbReference type="OrthoDB" id="3200163at2759"/>
<proteinExistence type="predicted"/>
<sequence length="613" mass="69284">MITKASRVCSGMAELFGVAAGGTGLLSLALQLVDNGKKLRHRYKNAKGLGSGLSQLGEDLELIGQQLGHLEKSAPCILQEQMGPIMFERCRSQSATLTKRVDGFTQTIPATISKRELVRVTFRSGQWKSELDELQCLITGLKHDISQLYTIESHTLMQQIRKKAVVKNDGRITPTTVSSTQVACTEYSDMEQQRTASCSPHNCTCSCHMKCTIGGVFWRLQYSPLLEMFRPCSNPSCTARRYGIDIRLALYRYGIPFKANILLDLIAEPGRYSLQPSLETETAVDSTAPQYHILRKLASEEMGWATAESEFRSLFKVNPRFSAHSPIQTPDFICSLSLETLRSLYRLFVTDFHTTEPRRSTGLMRKYIFWVGGNEEYTGFIMSLVAMGCDFRDVFPTTETWTINSTFLFRPRYDAFLKAVLKHNPDFVGSPPLLYSVLFDSKEDFESLMTKTPRPLEQHPLRVLELLNAGHEVDPHDLDGVTPLMYAAAMNVSDSVFILMEHGAKLVSKEGYTVASILSRPRNWGLLWKILDFAPTIELDVKLRLFQDAFCYFPRNDDCYCVGFETDGMQNGCLNFWAKVISKLHMLSWWLPACLKSGIRSGIVFVHRVARHF</sequence>
<dbReference type="EMBL" id="PVEM01000002">
    <property type="protein sequence ID" value="PTD10835.1"/>
    <property type="molecule type" value="Genomic_DNA"/>
</dbReference>
<dbReference type="InterPro" id="IPR036770">
    <property type="entry name" value="Ankyrin_rpt-contain_sf"/>
</dbReference>
<dbReference type="AlphaFoldDB" id="A0A2T4H531"/>
<keyword evidence="1" id="KW-0040">ANK repeat</keyword>
<name>A0A2T4H531_FUSCU</name>